<protein>
    <submittedName>
        <fullName evidence="17">2Fe-2S iron-sulfur cluster binding domain-containing protein</fullName>
    </submittedName>
</protein>
<dbReference type="SMART" id="SM00929">
    <property type="entry name" value="NADH-G_4Fe-4S_3"/>
    <property type="match status" value="1"/>
</dbReference>
<dbReference type="GO" id="GO:0008137">
    <property type="term" value="F:NADH dehydrogenase (ubiquinone) activity"/>
    <property type="evidence" value="ECO:0007669"/>
    <property type="project" value="InterPro"/>
</dbReference>
<dbReference type="Proteomes" id="UP000316562">
    <property type="component" value="Unassembled WGS sequence"/>
</dbReference>
<gene>
    <name evidence="17" type="ORF">EVJ46_01345</name>
</gene>
<keyword evidence="10" id="KW-0411">Iron-sulfur</keyword>
<dbReference type="SUPFAM" id="SSF53706">
    <property type="entry name" value="Formate dehydrogenase/DMSO reductase, domains 1-3"/>
    <property type="match status" value="1"/>
</dbReference>
<evidence type="ECO:0000256" key="1">
    <source>
        <dbReference type="ARBA" id="ARBA00001966"/>
    </source>
</evidence>
<dbReference type="Pfam" id="PF10588">
    <property type="entry name" value="NADH-G_4Fe-4S_3"/>
    <property type="match status" value="1"/>
</dbReference>
<dbReference type="GO" id="GO:0016491">
    <property type="term" value="F:oxidoreductase activity"/>
    <property type="evidence" value="ECO:0007669"/>
    <property type="project" value="InterPro"/>
</dbReference>
<dbReference type="InterPro" id="IPR036010">
    <property type="entry name" value="2Fe-2S_ferredoxin-like_sf"/>
</dbReference>
<keyword evidence="7" id="KW-0479">Metal-binding</keyword>
<dbReference type="Gene3D" id="3.40.228.10">
    <property type="entry name" value="Dimethylsulfoxide Reductase, domain 2"/>
    <property type="match status" value="1"/>
</dbReference>
<feature type="domain" description="2Fe-2S ferredoxin-type" evidence="14">
    <location>
        <begin position="1"/>
        <end position="79"/>
    </location>
</feature>
<dbReference type="InterPro" id="IPR000283">
    <property type="entry name" value="NADH_UbQ_OxRdtase_75kDa_su_CS"/>
</dbReference>
<dbReference type="GO" id="GO:0042773">
    <property type="term" value="P:ATP synthesis coupled electron transport"/>
    <property type="evidence" value="ECO:0007669"/>
    <property type="project" value="InterPro"/>
</dbReference>
<evidence type="ECO:0000256" key="3">
    <source>
        <dbReference type="ARBA" id="ARBA00005404"/>
    </source>
</evidence>
<evidence type="ECO:0000259" key="16">
    <source>
        <dbReference type="PROSITE" id="PS51839"/>
    </source>
</evidence>
<dbReference type="Gene3D" id="3.30.70.20">
    <property type="match status" value="1"/>
</dbReference>
<evidence type="ECO:0000256" key="12">
    <source>
        <dbReference type="ARBA" id="ARBA00023136"/>
    </source>
</evidence>
<feature type="domain" description="4Fe-4S His(Cys)3-ligated-type" evidence="16">
    <location>
        <begin position="79"/>
        <end position="118"/>
    </location>
</feature>
<evidence type="ECO:0000256" key="10">
    <source>
        <dbReference type="ARBA" id="ARBA00023014"/>
    </source>
</evidence>
<evidence type="ECO:0000256" key="7">
    <source>
        <dbReference type="ARBA" id="ARBA00022723"/>
    </source>
</evidence>
<dbReference type="Gene3D" id="3.10.20.740">
    <property type="match status" value="1"/>
</dbReference>
<keyword evidence="4" id="KW-0004">4Fe-4S</keyword>
<keyword evidence="8" id="KW-1278">Translocase</keyword>
<evidence type="ECO:0000256" key="9">
    <source>
        <dbReference type="ARBA" id="ARBA00023004"/>
    </source>
</evidence>
<evidence type="ECO:0000313" key="18">
    <source>
        <dbReference type="Proteomes" id="UP000316562"/>
    </source>
</evidence>
<sequence>MDIEITINGKKVMTKTGLTILEAASQAGIRIPVLCYLRRLRPIGSCRICSVEVKGIKHTLPACVARVKEGYEIFTDTDKVWEVRKGSLSHLLLDHPLDCPVCDKSGDCLLQDLSFEFGLTVQKNKKLYPDRTQIFKSDIIEYTATRCVLCSRCIRVCSDMYGNPFLEIKDKGYNGYIGLKHEDKIEKGAVPIGSSFVEIKNDKNYLDCYYCGNCIEVCPVGALLPKQSKFKERYWQESPFSSVCNKCSAACRVEYYRYAKDESLVRTAAAFGGYLCRSGFFYDAIGKNLKDDDYYIKNPLVKIKSDFSNSDYTGALNHLADRLKNIIQNNEMNKTAVIVSSSVSTNDGYLISNFVKDVLKPAGFDIDKTSFYRKNYLKFKEIFKSEENFEINAIQNSDFVLYIGSIEDEIPYASYNIMKSHREHGGKLILIDISDANAKKRSENFARFEDIASLKIDINKDYDGDLHKYLNELRQNLYDFNFKKTDESVDAILKNNTISIILGDNFMSLAGRDKEMLILKEITGFSRDEQKIVYVFPLIKPFNYRGLIAAGINSKDEYLSYENIIGGIETGQIKNLIYIGDYEEPEHNVHGLKLSRYITDLNFVAALSSKISSITAMADIVLPVQDFLEHKDGYFENFEGKTIHISNEFNLGEYRYGIAAVLDDLSDKLGISFNTGDISAQFLEMIKANKIIHFNKIKPKSKFYYNDAGKLFY</sequence>
<evidence type="ECO:0000256" key="5">
    <source>
        <dbReference type="ARBA" id="ARBA00022714"/>
    </source>
</evidence>
<evidence type="ECO:0000256" key="2">
    <source>
        <dbReference type="ARBA" id="ARBA00004370"/>
    </source>
</evidence>
<proteinExistence type="inferred from homology"/>
<dbReference type="InterPro" id="IPR019574">
    <property type="entry name" value="NADH_UbQ_OxRdtase_Gsu_4Fe4S-bd"/>
</dbReference>
<comment type="caution">
    <text evidence="17">The sequence shown here is derived from an EMBL/GenBank/DDBJ whole genome shotgun (WGS) entry which is preliminary data.</text>
</comment>
<dbReference type="InterPro" id="IPR006656">
    <property type="entry name" value="Mopterin_OxRdtase"/>
</dbReference>
<dbReference type="GO" id="GO:0051537">
    <property type="term" value="F:2 iron, 2 sulfur cluster binding"/>
    <property type="evidence" value="ECO:0007669"/>
    <property type="project" value="UniProtKB-KW"/>
</dbReference>
<dbReference type="GO" id="GO:0016020">
    <property type="term" value="C:membrane"/>
    <property type="evidence" value="ECO:0007669"/>
    <property type="project" value="UniProtKB-SubCell"/>
</dbReference>
<keyword evidence="9" id="KW-0408">Iron</keyword>
<evidence type="ECO:0000313" key="17">
    <source>
        <dbReference type="EMBL" id="RZD16910.1"/>
    </source>
</evidence>
<evidence type="ECO:0000256" key="4">
    <source>
        <dbReference type="ARBA" id="ARBA00022485"/>
    </source>
</evidence>
<dbReference type="CDD" id="cd00207">
    <property type="entry name" value="fer2"/>
    <property type="match status" value="1"/>
</dbReference>
<feature type="domain" description="4Fe-4S ferredoxin-type" evidence="15">
    <location>
        <begin position="197"/>
        <end position="228"/>
    </location>
</feature>
<comment type="cofactor">
    <cofactor evidence="1">
        <name>[4Fe-4S] cluster</name>
        <dbReference type="ChEBI" id="CHEBI:49883"/>
    </cofactor>
</comment>
<organism evidence="17 18">
    <name type="scientific">Acididesulfobacter guangdongensis</name>
    <dbReference type="NCBI Taxonomy" id="2597225"/>
    <lineage>
        <taxon>Bacteria</taxon>
        <taxon>Deltaproteobacteria</taxon>
        <taxon>Candidatus Acidulodesulfobacterales</taxon>
        <taxon>Candidatus Acididesulfobacter</taxon>
    </lineage>
</organism>
<evidence type="ECO:0000256" key="6">
    <source>
        <dbReference type="ARBA" id="ARBA00022719"/>
    </source>
</evidence>
<keyword evidence="12" id="KW-0472">Membrane</keyword>
<evidence type="ECO:0000259" key="14">
    <source>
        <dbReference type="PROSITE" id="PS51085"/>
    </source>
</evidence>
<dbReference type="PROSITE" id="PS00642">
    <property type="entry name" value="COMPLEX1_75K_2"/>
    <property type="match status" value="1"/>
</dbReference>
<comment type="subcellular location">
    <subcellularLocation>
        <location evidence="2">Membrane</location>
    </subcellularLocation>
</comment>
<keyword evidence="6" id="KW-0874">Quinone</keyword>
<dbReference type="PROSITE" id="PS00641">
    <property type="entry name" value="COMPLEX1_75K_1"/>
    <property type="match status" value="1"/>
</dbReference>
<keyword evidence="5" id="KW-0001">2Fe-2S</keyword>
<dbReference type="GO" id="GO:0046872">
    <property type="term" value="F:metal ion binding"/>
    <property type="evidence" value="ECO:0007669"/>
    <property type="project" value="UniProtKB-KW"/>
</dbReference>
<dbReference type="Pfam" id="PF00384">
    <property type="entry name" value="Molybdopterin"/>
    <property type="match status" value="1"/>
</dbReference>
<dbReference type="InterPro" id="IPR017896">
    <property type="entry name" value="4Fe4S_Fe-S-bd"/>
</dbReference>
<dbReference type="GO" id="GO:0051539">
    <property type="term" value="F:4 iron, 4 sulfur cluster binding"/>
    <property type="evidence" value="ECO:0007669"/>
    <property type="project" value="UniProtKB-KW"/>
</dbReference>
<dbReference type="InterPro" id="IPR017900">
    <property type="entry name" value="4Fe4S_Fe_S_CS"/>
</dbReference>
<dbReference type="AlphaFoldDB" id="A0A519BI24"/>
<dbReference type="PANTHER" id="PTHR43105:SF10">
    <property type="entry name" value="NADH-QUINONE OXIDOREDUCTASE SUBUNIT G"/>
    <property type="match status" value="1"/>
</dbReference>
<dbReference type="EMBL" id="SGBC01000001">
    <property type="protein sequence ID" value="RZD16910.1"/>
    <property type="molecule type" value="Genomic_DNA"/>
</dbReference>
<dbReference type="PROSITE" id="PS51085">
    <property type="entry name" value="2FE2S_FER_2"/>
    <property type="match status" value="1"/>
</dbReference>
<evidence type="ECO:0000259" key="15">
    <source>
        <dbReference type="PROSITE" id="PS51379"/>
    </source>
</evidence>
<name>A0A519BI24_ACIG2</name>
<evidence type="ECO:0000256" key="8">
    <source>
        <dbReference type="ARBA" id="ARBA00022967"/>
    </source>
</evidence>
<comment type="similarity">
    <text evidence="3">Belongs to the complex I 75 kDa subunit family.</text>
</comment>
<dbReference type="PANTHER" id="PTHR43105">
    <property type="entry name" value="RESPIRATORY NITRATE REDUCTASE"/>
    <property type="match status" value="1"/>
</dbReference>
<dbReference type="PROSITE" id="PS51379">
    <property type="entry name" value="4FE4S_FER_2"/>
    <property type="match status" value="1"/>
</dbReference>
<dbReference type="PROSITE" id="PS51839">
    <property type="entry name" value="4FE4S_HC3"/>
    <property type="match status" value="1"/>
</dbReference>
<dbReference type="FunFam" id="3.10.20.740:FF:000004">
    <property type="entry name" value="NADH-quinone oxidoreductase"/>
    <property type="match status" value="1"/>
</dbReference>
<dbReference type="Pfam" id="PF13510">
    <property type="entry name" value="Fer2_4"/>
    <property type="match status" value="1"/>
</dbReference>
<dbReference type="GO" id="GO:0048038">
    <property type="term" value="F:quinone binding"/>
    <property type="evidence" value="ECO:0007669"/>
    <property type="project" value="UniProtKB-KW"/>
</dbReference>
<dbReference type="InterPro" id="IPR001041">
    <property type="entry name" value="2Fe-2S_ferredoxin-type"/>
</dbReference>
<dbReference type="SUPFAM" id="SSF54862">
    <property type="entry name" value="4Fe-4S ferredoxins"/>
    <property type="match status" value="1"/>
</dbReference>
<comment type="cofactor">
    <cofactor evidence="13">
        <name>[2Fe-2S] cluster</name>
        <dbReference type="ChEBI" id="CHEBI:190135"/>
    </cofactor>
</comment>
<evidence type="ECO:0000256" key="11">
    <source>
        <dbReference type="ARBA" id="ARBA00023027"/>
    </source>
</evidence>
<evidence type="ECO:0000256" key="13">
    <source>
        <dbReference type="ARBA" id="ARBA00034078"/>
    </source>
</evidence>
<dbReference type="Pfam" id="PF13237">
    <property type="entry name" value="Fer4_10"/>
    <property type="match status" value="1"/>
</dbReference>
<accession>A0A519BI24</accession>
<dbReference type="PROSITE" id="PS00198">
    <property type="entry name" value="4FE4S_FER_1"/>
    <property type="match status" value="1"/>
</dbReference>
<dbReference type="Gene3D" id="3.40.50.740">
    <property type="match status" value="1"/>
</dbReference>
<reference evidence="17 18" key="1">
    <citation type="journal article" date="2019" name="ISME J.">
        <title>Insights into ecological role of a new deltaproteobacterial order Candidatus Acidulodesulfobacterales by metagenomics and metatranscriptomics.</title>
        <authorList>
            <person name="Tan S."/>
            <person name="Liu J."/>
            <person name="Fang Y."/>
            <person name="Hedlund B.P."/>
            <person name="Lian Z.H."/>
            <person name="Huang L.Y."/>
            <person name="Li J.T."/>
            <person name="Huang L.N."/>
            <person name="Li W.J."/>
            <person name="Jiang H.C."/>
            <person name="Dong H.L."/>
            <person name="Shu W.S."/>
        </authorList>
    </citation>
    <scope>NUCLEOTIDE SEQUENCE [LARGE SCALE GENOMIC DNA]</scope>
    <source>
        <strain evidence="17">AP2</strain>
    </source>
</reference>
<dbReference type="SUPFAM" id="SSF54292">
    <property type="entry name" value="2Fe-2S ferredoxin-like"/>
    <property type="match status" value="1"/>
</dbReference>
<keyword evidence="11" id="KW-0520">NAD</keyword>
<dbReference type="InterPro" id="IPR050123">
    <property type="entry name" value="Prok_molybdopt-oxidoreductase"/>
</dbReference>